<keyword evidence="2" id="KW-1185">Reference proteome</keyword>
<dbReference type="OrthoDB" id="1303235at2759"/>
<gene>
    <name evidence="1" type="ORF">G2W53_010554</name>
</gene>
<protein>
    <submittedName>
        <fullName evidence="1">CNGC5-like protein</fullName>
    </submittedName>
</protein>
<dbReference type="AlphaFoldDB" id="A0A835CBR6"/>
<reference evidence="1" key="1">
    <citation type="submission" date="2020-09" db="EMBL/GenBank/DDBJ databases">
        <title>Genome-Enabled Discovery of Anthraquinone Biosynthesis in Senna tora.</title>
        <authorList>
            <person name="Kang S.-H."/>
            <person name="Pandey R.P."/>
            <person name="Lee C.-M."/>
            <person name="Sim J.-S."/>
            <person name="Jeong J.-T."/>
            <person name="Choi B.-S."/>
            <person name="Jung M."/>
            <person name="Ginzburg D."/>
            <person name="Zhao K."/>
            <person name="Won S.Y."/>
            <person name="Oh T.-J."/>
            <person name="Yu Y."/>
            <person name="Kim N.-H."/>
            <person name="Lee O.R."/>
            <person name="Lee T.-H."/>
            <person name="Bashyal P."/>
            <person name="Kim T.-S."/>
            <person name="Lee W.-H."/>
            <person name="Kawkins C."/>
            <person name="Kim C.-K."/>
            <person name="Kim J.S."/>
            <person name="Ahn B.O."/>
            <person name="Rhee S.Y."/>
            <person name="Sohng J.K."/>
        </authorList>
    </citation>
    <scope>NUCLEOTIDE SEQUENCE</scope>
    <source>
        <tissue evidence="1">Leaf</tissue>
    </source>
</reference>
<evidence type="ECO:0000313" key="2">
    <source>
        <dbReference type="Proteomes" id="UP000634136"/>
    </source>
</evidence>
<name>A0A835CBR6_9FABA</name>
<dbReference type="Proteomes" id="UP000634136">
    <property type="component" value="Unassembled WGS sequence"/>
</dbReference>
<dbReference type="EMBL" id="JAAIUW010000004">
    <property type="protein sequence ID" value="KAF7835695.1"/>
    <property type="molecule type" value="Genomic_DNA"/>
</dbReference>
<organism evidence="1 2">
    <name type="scientific">Senna tora</name>
    <dbReference type="NCBI Taxonomy" id="362788"/>
    <lineage>
        <taxon>Eukaryota</taxon>
        <taxon>Viridiplantae</taxon>
        <taxon>Streptophyta</taxon>
        <taxon>Embryophyta</taxon>
        <taxon>Tracheophyta</taxon>
        <taxon>Spermatophyta</taxon>
        <taxon>Magnoliopsida</taxon>
        <taxon>eudicotyledons</taxon>
        <taxon>Gunneridae</taxon>
        <taxon>Pentapetalae</taxon>
        <taxon>rosids</taxon>
        <taxon>fabids</taxon>
        <taxon>Fabales</taxon>
        <taxon>Fabaceae</taxon>
        <taxon>Caesalpinioideae</taxon>
        <taxon>Cassia clade</taxon>
        <taxon>Senna</taxon>
    </lineage>
</organism>
<evidence type="ECO:0000313" key="1">
    <source>
        <dbReference type="EMBL" id="KAF7835695.1"/>
    </source>
</evidence>
<sequence>MICEEVMWAQRAQQLWLIKGDRNTKYFHTTVKACRNKNRIHAIFDDSGNWITDHNQMKLQAMNYFSTLCSSNCSISLDQIKEFIRDSGIPKLAPNQVDHISKPFTRMEIKTALFQMNGSKAPGPDGMPPIFFQHFWDTTGNDLIGMSQFAKMVWFGSTLMIRTDQINQSSIIDWIDCQFNKAIQQKDDLMESLFKQAIIIYWSIYTQRNQVIFQNAKKDPLEAIHRVVQVSQKMSMGINFHKDFPFFSLHDQNGNNRTPHAHGNCDQGRKDIFAACIKNTIPSTNKCWMRGVKKTIAKLQEDERWRRQKRRRRDGNARFAARRRRCREICGKETTTPIDLLLAESVACVRWL</sequence>
<accession>A0A835CBR6</accession>
<comment type="caution">
    <text evidence="1">The sequence shown here is derived from an EMBL/GenBank/DDBJ whole genome shotgun (WGS) entry which is preliminary data.</text>
</comment>
<proteinExistence type="predicted"/>